<dbReference type="KEGG" id="aer:AERYTH_07260"/>
<organism evidence="4 5">
    <name type="scientific">Aeromicrobium erythreum</name>
    <dbReference type="NCBI Taxonomy" id="2041"/>
    <lineage>
        <taxon>Bacteria</taxon>
        <taxon>Bacillati</taxon>
        <taxon>Actinomycetota</taxon>
        <taxon>Actinomycetes</taxon>
        <taxon>Propionibacteriales</taxon>
        <taxon>Nocardioidaceae</taxon>
        <taxon>Aeromicrobium</taxon>
    </lineage>
</organism>
<protein>
    <submittedName>
        <fullName evidence="4">4-hydroxybenzoyl-CoA thioesterase</fullName>
    </submittedName>
</protein>
<reference evidence="4 5" key="1">
    <citation type="journal article" date="1991" name="Int. J. Syst. Bacteriol.">
        <title>Description of the erythromycin-producing bacterium Arthrobacter sp. strain NRRL B-3381 as Aeromicrobium erythreum gen. nov., sp. nov.</title>
        <authorList>
            <person name="Miller E.S."/>
            <person name="Woese C.R."/>
            <person name="Brenner S."/>
        </authorList>
    </citation>
    <scope>NUCLEOTIDE SEQUENCE [LARGE SCALE GENOMIC DNA]</scope>
    <source>
        <strain evidence="4 5">AR18</strain>
    </source>
</reference>
<accession>A0A0U4CN16</accession>
<evidence type="ECO:0000256" key="1">
    <source>
        <dbReference type="ARBA" id="ARBA00005953"/>
    </source>
</evidence>
<gene>
    <name evidence="4" type="ORF">AERYTH_07260</name>
</gene>
<dbReference type="PATRIC" id="fig|2041.4.peg.1524"/>
<dbReference type="RefSeq" id="WP_067856557.1">
    <property type="nucleotide sequence ID" value="NZ_CP011502.1"/>
</dbReference>
<dbReference type="AlphaFoldDB" id="A0A0U4CN16"/>
<proteinExistence type="inferred from homology"/>
<dbReference type="STRING" id="2041.AERYTH_07260"/>
<keyword evidence="2" id="KW-0378">Hydrolase</keyword>
<keyword evidence="5" id="KW-1185">Reference proteome</keyword>
<dbReference type="InterPro" id="IPR050563">
    <property type="entry name" value="4-hydroxybenzoyl-CoA_TE"/>
</dbReference>
<evidence type="ECO:0000256" key="2">
    <source>
        <dbReference type="ARBA" id="ARBA00022801"/>
    </source>
</evidence>
<dbReference type="InterPro" id="IPR029069">
    <property type="entry name" value="HotDog_dom_sf"/>
</dbReference>
<dbReference type="Proteomes" id="UP000067689">
    <property type="component" value="Chromosome"/>
</dbReference>
<feature type="domain" description="Thioesterase" evidence="3">
    <location>
        <begin position="30"/>
        <end position="116"/>
    </location>
</feature>
<dbReference type="EMBL" id="CP011502">
    <property type="protein sequence ID" value="ALX04502.1"/>
    <property type="molecule type" value="Genomic_DNA"/>
</dbReference>
<sequence length="149" mass="16579">MSGPERTEPRRTDFPVLRRITTRWADEDVYGHVNNVVYYSYFDTAVNGYLIERAHELDGVDPRTLDAYGVVAETGCRFLRELRFPADVEAGLRVTRLGTSSVVYEIGLFQGESDEPAAVGRFVHVYVSGADRTVTPVPDVVRAALAPLT</sequence>
<dbReference type="OrthoDB" id="9799036at2"/>
<dbReference type="InterPro" id="IPR006683">
    <property type="entry name" value="Thioestr_dom"/>
</dbReference>
<evidence type="ECO:0000313" key="5">
    <source>
        <dbReference type="Proteomes" id="UP000067689"/>
    </source>
</evidence>
<dbReference type="SUPFAM" id="SSF54637">
    <property type="entry name" value="Thioesterase/thiol ester dehydrase-isomerase"/>
    <property type="match status" value="1"/>
</dbReference>
<dbReference type="CDD" id="cd00586">
    <property type="entry name" value="4HBT"/>
    <property type="match status" value="1"/>
</dbReference>
<evidence type="ECO:0000259" key="3">
    <source>
        <dbReference type="Pfam" id="PF03061"/>
    </source>
</evidence>
<dbReference type="PANTHER" id="PTHR31793">
    <property type="entry name" value="4-HYDROXYBENZOYL-COA THIOESTERASE FAMILY MEMBER"/>
    <property type="match status" value="1"/>
</dbReference>
<dbReference type="PANTHER" id="PTHR31793:SF27">
    <property type="entry name" value="NOVEL THIOESTERASE SUPERFAMILY DOMAIN AND SAPOSIN A-TYPE DOMAIN CONTAINING PROTEIN (0610012H03RIK)"/>
    <property type="match status" value="1"/>
</dbReference>
<comment type="similarity">
    <text evidence="1">Belongs to the 4-hydroxybenzoyl-CoA thioesterase family.</text>
</comment>
<dbReference type="Pfam" id="PF03061">
    <property type="entry name" value="4HBT"/>
    <property type="match status" value="1"/>
</dbReference>
<name>A0A0U4CN16_9ACTN</name>
<dbReference type="GO" id="GO:0047617">
    <property type="term" value="F:fatty acyl-CoA hydrolase activity"/>
    <property type="evidence" value="ECO:0007669"/>
    <property type="project" value="TreeGrafter"/>
</dbReference>
<evidence type="ECO:0000313" key="4">
    <source>
        <dbReference type="EMBL" id="ALX04502.1"/>
    </source>
</evidence>
<dbReference type="Gene3D" id="3.10.129.10">
    <property type="entry name" value="Hotdog Thioesterase"/>
    <property type="match status" value="1"/>
</dbReference>